<feature type="signal peptide" evidence="1">
    <location>
        <begin position="1"/>
        <end position="24"/>
    </location>
</feature>
<organism evidence="2 3">
    <name type="scientific">Candidatus Colwellbacteria bacterium CG10_big_fil_rev_8_21_14_0_10_41_28</name>
    <dbReference type="NCBI Taxonomy" id="1974539"/>
    <lineage>
        <taxon>Bacteria</taxon>
        <taxon>Candidatus Colwelliibacteriota</taxon>
    </lineage>
</organism>
<sequence>MKNIKLTTAYIIAILFSSVAMVSAVTNIDTTYYWAWNDVAGWIDFYRSGNGVEVGATRISQSAIIDGDADGYIVLDCATSPGIPSNICSTSNFYVTKDEDTGALAGWGWNDDYGWISFCGNTSQSSTLSGSDWVCPGTPTYQVTIDPTTGEFSGWAWNDFLGWISFNCDNDSSCATVEYYVLQDVDVVVPEATPACGDYYLDSAVFDTGYSGGVTINSIMWRGDQETGSDVRFQMSSLATASSTPTFIGSDGTESTYYEPGDQGVPVPVQGIYHNNKRYFAYRICITDSGGANSVVEDVIINWSP</sequence>
<accession>A0A2H0VGZ1</accession>
<feature type="chain" id="PRO_5013729088" evidence="1">
    <location>
        <begin position="25"/>
        <end position="305"/>
    </location>
</feature>
<dbReference type="AlphaFoldDB" id="A0A2H0VGZ1"/>
<dbReference type="Proteomes" id="UP000230776">
    <property type="component" value="Unassembled WGS sequence"/>
</dbReference>
<dbReference type="EMBL" id="PFAG01000018">
    <property type="protein sequence ID" value="PIR98384.1"/>
    <property type="molecule type" value="Genomic_DNA"/>
</dbReference>
<evidence type="ECO:0000256" key="1">
    <source>
        <dbReference type="SAM" id="SignalP"/>
    </source>
</evidence>
<proteinExistence type="predicted"/>
<evidence type="ECO:0000313" key="2">
    <source>
        <dbReference type="EMBL" id="PIR98384.1"/>
    </source>
</evidence>
<protein>
    <submittedName>
        <fullName evidence="2">Uncharacterized protein</fullName>
    </submittedName>
</protein>
<evidence type="ECO:0000313" key="3">
    <source>
        <dbReference type="Proteomes" id="UP000230776"/>
    </source>
</evidence>
<name>A0A2H0VGZ1_9BACT</name>
<reference evidence="3" key="1">
    <citation type="submission" date="2017-09" db="EMBL/GenBank/DDBJ databases">
        <title>Depth-based differentiation of microbial function through sediment-hosted aquifers and enrichment of novel symbionts in the deep terrestrial subsurface.</title>
        <authorList>
            <person name="Probst A.J."/>
            <person name="Ladd B."/>
            <person name="Jarett J.K."/>
            <person name="Geller-Mcgrath D.E."/>
            <person name="Sieber C.M.K."/>
            <person name="Emerson J.B."/>
            <person name="Anantharaman K."/>
            <person name="Thomas B.C."/>
            <person name="Malmstrom R."/>
            <person name="Stieglmeier M."/>
            <person name="Klingl A."/>
            <person name="Woyke T."/>
            <person name="Ryan C.M."/>
            <person name="Banfield J.F."/>
        </authorList>
    </citation>
    <scope>NUCLEOTIDE SEQUENCE [LARGE SCALE GENOMIC DNA]</scope>
</reference>
<keyword evidence="1" id="KW-0732">Signal</keyword>
<gene>
    <name evidence="2" type="ORF">COT88_01940</name>
</gene>
<comment type="caution">
    <text evidence="2">The sequence shown here is derived from an EMBL/GenBank/DDBJ whole genome shotgun (WGS) entry which is preliminary data.</text>
</comment>